<dbReference type="Gene3D" id="2.30.30.40">
    <property type="entry name" value="SH3 Domains"/>
    <property type="match status" value="1"/>
</dbReference>
<organism evidence="2 3">
    <name type="scientific">Photobacterium jeanii</name>
    <dbReference type="NCBI Taxonomy" id="858640"/>
    <lineage>
        <taxon>Bacteria</taxon>
        <taxon>Pseudomonadati</taxon>
        <taxon>Pseudomonadota</taxon>
        <taxon>Gammaproteobacteria</taxon>
        <taxon>Vibrionales</taxon>
        <taxon>Vibrionaceae</taxon>
        <taxon>Photobacterium</taxon>
    </lineage>
</organism>
<protein>
    <recommendedName>
        <fullName evidence="4">Cobalamin biosynthesis protein CobT</fullName>
    </recommendedName>
</protein>
<dbReference type="STRING" id="858640.A3K86_14505"/>
<keyword evidence="3" id="KW-1185">Reference proteome</keyword>
<dbReference type="Proteomes" id="UP000078503">
    <property type="component" value="Unassembled WGS sequence"/>
</dbReference>
<dbReference type="SUPFAM" id="SSF81901">
    <property type="entry name" value="HCP-like"/>
    <property type="match status" value="4"/>
</dbReference>
<dbReference type="PROSITE" id="PS51257">
    <property type="entry name" value="PROKAR_LIPOPROTEIN"/>
    <property type="match status" value="1"/>
</dbReference>
<dbReference type="OrthoDB" id="5829954at2"/>
<keyword evidence="1" id="KW-0732">Signal</keyword>
<dbReference type="InterPro" id="IPR006597">
    <property type="entry name" value="Sel1-like"/>
</dbReference>
<gene>
    <name evidence="2" type="ORF">A3K86_14505</name>
</gene>
<dbReference type="Gene3D" id="1.25.40.10">
    <property type="entry name" value="Tetratricopeptide repeat domain"/>
    <property type="match status" value="3"/>
</dbReference>
<comment type="caution">
    <text evidence="2">The sequence shown here is derived from an EMBL/GenBank/DDBJ whole genome shotgun (WGS) entry which is preliminary data.</text>
</comment>
<dbReference type="InterPro" id="IPR050767">
    <property type="entry name" value="Sel1_AlgK"/>
</dbReference>
<evidence type="ECO:0000256" key="1">
    <source>
        <dbReference type="SAM" id="SignalP"/>
    </source>
</evidence>
<dbReference type="EMBL" id="LVHF01000028">
    <property type="protein sequence ID" value="OAN13769.1"/>
    <property type="molecule type" value="Genomic_DNA"/>
</dbReference>
<evidence type="ECO:0000313" key="3">
    <source>
        <dbReference type="Proteomes" id="UP000078503"/>
    </source>
</evidence>
<proteinExistence type="predicted"/>
<dbReference type="Pfam" id="PF08238">
    <property type="entry name" value="Sel1"/>
    <property type="match status" value="12"/>
</dbReference>
<sequence length="651" mass="72637">MKNYSKQLMLAAICSAGLLTGCASTYEDGLEAYQEGDRAKAQEIWLGLAQEGNIDAMYGVYEVASYNYNQVSDENLTWLQKAADGGLAKAQYQYGREMFKRGSYKAAFTYMDKAAKQLYPQATQFLDKYKRVRTTMLEAELEQPVSMYNLGYYYSTGARGLTKSKAKAAEWYQKAADKGDAFALNNLAIFYQNGVGVTRDYAKAIDLYKKAIDVGSKTAFYNLGRMYQDGTGVARNYSKAKAYFQKGAEKGEANAQNSLANLYTEGKGVERDHKKAYEWYLKAAAQNQDAAQYNLGNVFYFGRVGEPDFAQAANWYRKAAKQGYMSAQANLAIMYAEGEGVPQDYKQSIYWGKKAAAQGSASAQYGLGNRYYFGQGVKKNRYTAVRWYEKAAKQGDSKAQFSLGNSYAFGDGNAKNEVRALQWYNKAAKQGHITAQYNLGVMYSNGEGTKRDYDKAISWYKKAANAGHASAQNNLGLAYQYGRGVKKNYAWATYWFAKSAQQGNNYAKGNIDNALGRLNKFNVAKANTEVFAGTTTSSKLLKRIAKNELVYSLGSQNGWTEVYYPSDYTLGYVKSDLLKTKSATRPKKTASANYDPYPARPQAKSGFVTCNTKCTNGNCYRTYSDGRKVHFQAKQKWNPFTSQFEWDSGGC</sequence>
<feature type="chain" id="PRO_5008090139" description="Cobalamin biosynthesis protein CobT" evidence="1">
    <location>
        <begin position="26"/>
        <end position="651"/>
    </location>
</feature>
<evidence type="ECO:0000313" key="2">
    <source>
        <dbReference type="EMBL" id="OAN13769.1"/>
    </source>
</evidence>
<dbReference type="SMART" id="SM00671">
    <property type="entry name" value="SEL1"/>
    <property type="match status" value="11"/>
</dbReference>
<accession>A0A178K8U6</accession>
<dbReference type="PANTHER" id="PTHR11102">
    <property type="entry name" value="SEL-1-LIKE PROTEIN"/>
    <property type="match status" value="1"/>
</dbReference>
<evidence type="ECO:0008006" key="4">
    <source>
        <dbReference type="Google" id="ProtNLM"/>
    </source>
</evidence>
<reference evidence="2 3" key="1">
    <citation type="submission" date="2016-03" db="EMBL/GenBank/DDBJ databases">
        <title>Photobacterium proteolyticum sp. nov. a protease producing bacterium isolated from ocean sediments of Laizhou Bay.</title>
        <authorList>
            <person name="Li Y."/>
        </authorList>
    </citation>
    <scope>NUCLEOTIDE SEQUENCE [LARGE SCALE GENOMIC DNA]</scope>
    <source>
        <strain evidence="2 3">R-40508</strain>
    </source>
</reference>
<dbReference type="RefSeq" id="WP_068332399.1">
    <property type="nucleotide sequence ID" value="NZ_LVHF01000028.1"/>
</dbReference>
<feature type="signal peptide" evidence="1">
    <location>
        <begin position="1"/>
        <end position="25"/>
    </location>
</feature>
<dbReference type="AlphaFoldDB" id="A0A178K8U6"/>
<dbReference type="InterPro" id="IPR011990">
    <property type="entry name" value="TPR-like_helical_dom_sf"/>
</dbReference>
<dbReference type="PANTHER" id="PTHR11102:SF160">
    <property type="entry name" value="ERAD-ASSOCIATED E3 UBIQUITIN-PROTEIN LIGASE COMPONENT HRD3"/>
    <property type="match status" value="1"/>
</dbReference>
<name>A0A178K8U6_9GAMM</name>